<name>A0A7V7QNX6_9FIRM</name>
<evidence type="ECO:0000313" key="12">
    <source>
        <dbReference type="Proteomes" id="UP000461768"/>
    </source>
</evidence>
<gene>
    <name evidence="11" type="ORF">F7O84_01565</name>
</gene>
<evidence type="ECO:0000256" key="1">
    <source>
        <dbReference type="ARBA" id="ARBA00004651"/>
    </source>
</evidence>
<dbReference type="EMBL" id="WAGX01000003">
    <property type="protein sequence ID" value="KAB1440545.1"/>
    <property type="molecule type" value="Genomic_DNA"/>
</dbReference>
<dbReference type="PANTHER" id="PTHR30572">
    <property type="entry name" value="MEMBRANE COMPONENT OF TRANSPORTER-RELATED"/>
    <property type="match status" value="1"/>
</dbReference>
<feature type="transmembrane region" description="Helical" evidence="8">
    <location>
        <begin position="21"/>
        <end position="45"/>
    </location>
</feature>
<dbReference type="InterPro" id="IPR003838">
    <property type="entry name" value="ABC3_permease_C"/>
</dbReference>
<dbReference type="InterPro" id="IPR050250">
    <property type="entry name" value="Macrolide_Exporter_MacB"/>
</dbReference>
<feature type="transmembrane region" description="Helical" evidence="8">
    <location>
        <begin position="421"/>
        <end position="441"/>
    </location>
</feature>
<evidence type="ECO:0000256" key="3">
    <source>
        <dbReference type="ARBA" id="ARBA00022692"/>
    </source>
</evidence>
<feature type="domain" description="MacB-like periplasmic core" evidence="10">
    <location>
        <begin position="21"/>
        <end position="154"/>
    </location>
</feature>
<comment type="subcellular location">
    <subcellularLocation>
        <location evidence="1">Cell membrane</location>
        <topology evidence="1">Multi-pass membrane protein</topology>
    </subcellularLocation>
</comment>
<dbReference type="Proteomes" id="UP000461768">
    <property type="component" value="Unassembled WGS sequence"/>
</dbReference>
<keyword evidence="2" id="KW-1003">Cell membrane</keyword>
<feature type="region of interest" description="Disordered" evidence="7">
    <location>
        <begin position="69"/>
        <end position="92"/>
    </location>
</feature>
<dbReference type="GO" id="GO:0005886">
    <property type="term" value="C:plasma membrane"/>
    <property type="evidence" value="ECO:0007669"/>
    <property type="project" value="UniProtKB-SubCell"/>
</dbReference>
<dbReference type="Pfam" id="PF02687">
    <property type="entry name" value="FtsX"/>
    <property type="match status" value="1"/>
</dbReference>
<evidence type="ECO:0000256" key="4">
    <source>
        <dbReference type="ARBA" id="ARBA00022989"/>
    </source>
</evidence>
<dbReference type="Pfam" id="PF12704">
    <property type="entry name" value="MacB_PCD"/>
    <property type="match status" value="1"/>
</dbReference>
<dbReference type="GO" id="GO:0022857">
    <property type="term" value="F:transmembrane transporter activity"/>
    <property type="evidence" value="ECO:0007669"/>
    <property type="project" value="TreeGrafter"/>
</dbReference>
<dbReference type="InterPro" id="IPR025857">
    <property type="entry name" value="MacB_PCD"/>
</dbReference>
<evidence type="ECO:0000313" key="11">
    <source>
        <dbReference type="EMBL" id="KAB1440545.1"/>
    </source>
</evidence>
<evidence type="ECO:0000256" key="8">
    <source>
        <dbReference type="SAM" id="Phobius"/>
    </source>
</evidence>
<comment type="caution">
    <text evidence="11">The sequence shown here is derived from an EMBL/GenBank/DDBJ whole genome shotgun (WGS) entry which is preliminary data.</text>
</comment>
<keyword evidence="5 8" id="KW-0472">Membrane</keyword>
<evidence type="ECO:0000256" key="5">
    <source>
        <dbReference type="ARBA" id="ARBA00023136"/>
    </source>
</evidence>
<evidence type="ECO:0000259" key="9">
    <source>
        <dbReference type="Pfam" id="PF02687"/>
    </source>
</evidence>
<evidence type="ECO:0000256" key="6">
    <source>
        <dbReference type="ARBA" id="ARBA00038076"/>
    </source>
</evidence>
<feature type="transmembrane region" description="Helical" evidence="8">
    <location>
        <begin position="378"/>
        <end position="401"/>
    </location>
</feature>
<comment type="similarity">
    <text evidence="6">Belongs to the ABC-4 integral membrane protein family.</text>
</comment>
<keyword evidence="12" id="KW-1185">Reference proteome</keyword>
<evidence type="ECO:0000256" key="7">
    <source>
        <dbReference type="SAM" id="MobiDB-lite"/>
    </source>
</evidence>
<evidence type="ECO:0000256" key="2">
    <source>
        <dbReference type="ARBA" id="ARBA00022475"/>
    </source>
</evidence>
<sequence>MRFLDLLQMSVTNLWRRRLRTALTVLGVIIGTASIVVMLSLGFGLNKSTLEQIKASGGLTTIYVSFSGESSSSSHQSVENGEGSSKDKSSDTLKLDDEAIEEIGKLEHVEVASPILNVSAIARQGIYEGNLNITAMSIEALKRMNIPLSEGTLPEQGDTLKFIFGNQVIGEFYNRKTDEGFWDTGELPDVDLINKPLFIIFDTEAYYNAQNGEGASPKKYIINNNAMVEGDLEEYNEFSWNTYADIDAIKTQLKKVFRGKAIPGQPSTKSGKSLGKFEYNQAYIQVDDMNHVMTVQKTIKEMGFEATSNAEYLKTMQKQYQSIQAVLGGIGAVSLFVAAIGIANTMMMSIYERTKEIGIIKVLGCGLGNIRTMFLTEAAFIGFIGGFFGLILSYIISFIINRFLSGAYGYGDMQTLSYIPLWLPFIALIFAVLVGMIAGFFPALRAMRLSPLAAIRNE</sequence>
<protein>
    <submittedName>
        <fullName evidence="11">ABC transporter permease</fullName>
    </submittedName>
</protein>
<reference evidence="11 12" key="2">
    <citation type="submission" date="2020-02" db="EMBL/GenBank/DDBJ databases">
        <title>Candidatus Galacturonibacter soehngenii shows hetero-acetogenic catabolism of galacturonic acid but lacks a canonical carbon monoxide dehydrogenase/acetyl-CoA synthase complex.</title>
        <authorList>
            <person name="Diender M."/>
            <person name="Stouten G.R."/>
            <person name="Petersen J.F."/>
            <person name="Nielsen P.H."/>
            <person name="Dueholm M.S."/>
            <person name="Pronk J.T."/>
            <person name="Van Loosdrecht M.C.M."/>
        </authorList>
    </citation>
    <scope>NUCLEOTIDE SEQUENCE [LARGE SCALE GENOMIC DNA]</scope>
    <source>
        <strain evidence="11">GalUA</strain>
    </source>
</reference>
<reference evidence="11 12" key="1">
    <citation type="submission" date="2019-09" db="EMBL/GenBank/DDBJ databases">
        <authorList>
            <person name="Valk L.C."/>
        </authorList>
    </citation>
    <scope>NUCLEOTIDE SEQUENCE [LARGE SCALE GENOMIC DNA]</scope>
    <source>
        <strain evidence="11">GalUA</strain>
    </source>
</reference>
<dbReference type="RefSeq" id="WP_151141093.1">
    <property type="nucleotide sequence ID" value="NZ_WAGX01000003.1"/>
</dbReference>
<feature type="transmembrane region" description="Helical" evidence="8">
    <location>
        <begin position="323"/>
        <end position="343"/>
    </location>
</feature>
<accession>A0A7V7QNX6</accession>
<evidence type="ECO:0000259" key="10">
    <source>
        <dbReference type="Pfam" id="PF12704"/>
    </source>
</evidence>
<feature type="domain" description="ABC3 transporter permease C-terminal" evidence="9">
    <location>
        <begin position="330"/>
        <end position="451"/>
    </location>
</feature>
<dbReference type="OrthoDB" id="9770099at2"/>
<dbReference type="AlphaFoldDB" id="A0A7V7QNX6"/>
<keyword evidence="4 8" id="KW-1133">Transmembrane helix</keyword>
<organism evidence="11 12">
    <name type="scientific">Candidatus Galacturonatibacter soehngenii</name>
    <dbReference type="NCBI Taxonomy" id="2307010"/>
    <lineage>
        <taxon>Bacteria</taxon>
        <taxon>Bacillati</taxon>
        <taxon>Bacillota</taxon>
        <taxon>Clostridia</taxon>
        <taxon>Lachnospirales</taxon>
        <taxon>Lachnospiraceae</taxon>
        <taxon>Candidatus Galacturonatibacter</taxon>
    </lineage>
</organism>
<dbReference type="PANTHER" id="PTHR30572:SF4">
    <property type="entry name" value="ABC TRANSPORTER PERMEASE YTRF"/>
    <property type="match status" value="1"/>
</dbReference>
<keyword evidence="3 8" id="KW-0812">Transmembrane</keyword>
<proteinExistence type="inferred from homology"/>